<dbReference type="EMBL" id="JAVRHS010000008">
    <property type="protein sequence ID" value="MDT0576512.1"/>
    <property type="molecule type" value="Genomic_DNA"/>
</dbReference>
<keyword evidence="3" id="KW-1185">Reference proteome</keyword>
<proteinExistence type="predicted"/>
<evidence type="ECO:0000313" key="3">
    <source>
        <dbReference type="Proteomes" id="UP001259803"/>
    </source>
</evidence>
<name>A0ABU2ZM44_9SPHN</name>
<accession>A0ABU2ZM44</accession>
<dbReference type="SUPFAM" id="SSF141371">
    <property type="entry name" value="PilZ domain-like"/>
    <property type="match status" value="1"/>
</dbReference>
<dbReference type="Proteomes" id="UP001259803">
    <property type="component" value="Unassembled WGS sequence"/>
</dbReference>
<feature type="region of interest" description="Disordered" evidence="1">
    <location>
        <begin position="107"/>
        <end position="127"/>
    </location>
</feature>
<comment type="caution">
    <text evidence="2">The sequence shown here is derived from an EMBL/GenBank/DDBJ whole genome shotgun (WGS) entry which is preliminary data.</text>
</comment>
<protein>
    <submittedName>
        <fullName evidence="2">PilZ domain-containing protein</fullName>
    </submittedName>
</protein>
<dbReference type="RefSeq" id="WP_311341091.1">
    <property type="nucleotide sequence ID" value="NZ_JAVRHS010000008.1"/>
</dbReference>
<reference evidence="2 3" key="1">
    <citation type="submission" date="2023-09" db="EMBL/GenBank/DDBJ databases">
        <authorList>
            <person name="Rey-Velasco X."/>
        </authorList>
    </citation>
    <scope>NUCLEOTIDE SEQUENCE [LARGE SCALE GENOMIC DNA]</scope>
    <source>
        <strain evidence="2 3">F390</strain>
    </source>
</reference>
<evidence type="ECO:0000256" key="1">
    <source>
        <dbReference type="SAM" id="MobiDB-lite"/>
    </source>
</evidence>
<sequence length="127" mass="14091">MTEQRVRQDSEAMADRDMRRQERESLFLAAQLRIDGHDEPVAVKLRNISDFGIMAEGLMRVSRGDRLSVTLRNIGWVAGTVAWAAGDRCGIAFDHEVASHKVLYPVDDADLPESSGRKPELDGTPQG</sequence>
<evidence type="ECO:0000313" key="2">
    <source>
        <dbReference type="EMBL" id="MDT0576512.1"/>
    </source>
</evidence>
<gene>
    <name evidence="2" type="ORF">RM533_09965</name>
</gene>
<organism evidence="2 3">
    <name type="scientific">Croceicoccus esteveae</name>
    <dbReference type="NCBI Taxonomy" id="3075597"/>
    <lineage>
        <taxon>Bacteria</taxon>
        <taxon>Pseudomonadati</taxon>
        <taxon>Pseudomonadota</taxon>
        <taxon>Alphaproteobacteria</taxon>
        <taxon>Sphingomonadales</taxon>
        <taxon>Erythrobacteraceae</taxon>
        <taxon>Croceicoccus</taxon>
    </lineage>
</organism>